<evidence type="ECO:0000259" key="10">
    <source>
        <dbReference type="Pfam" id="PF07715"/>
    </source>
</evidence>
<dbReference type="InterPro" id="IPR023997">
    <property type="entry name" value="TonB-dep_OMP_SusC/RagA_CS"/>
</dbReference>
<dbReference type="InterPro" id="IPR039426">
    <property type="entry name" value="TonB-dep_rcpt-like"/>
</dbReference>
<dbReference type="PANTHER" id="PTHR30069">
    <property type="entry name" value="TONB-DEPENDENT OUTER MEMBRANE RECEPTOR"/>
    <property type="match status" value="1"/>
</dbReference>
<feature type="domain" description="TonB-dependent receptor plug" evidence="10">
    <location>
        <begin position="126"/>
        <end position="252"/>
    </location>
</feature>
<dbReference type="InterPro" id="IPR008969">
    <property type="entry name" value="CarboxyPept-like_regulatory"/>
</dbReference>
<dbReference type="PROSITE" id="PS52016">
    <property type="entry name" value="TONB_DEPENDENT_REC_3"/>
    <property type="match status" value="1"/>
</dbReference>
<dbReference type="InterPro" id="IPR037066">
    <property type="entry name" value="Plug_dom_sf"/>
</dbReference>
<evidence type="ECO:0000256" key="3">
    <source>
        <dbReference type="ARBA" id="ARBA00022452"/>
    </source>
</evidence>
<keyword evidence="7 8" id="KW-0998">Cell outer membrane</keyword>
<gene>
    <name evidence="11" type="ORF">DDR33_02660</name>
</gene>
<keyword evidence="2 8" id="KW-0813">Transport</keyword>
<dbReference type="GO" id="GO:0044718">
    <property type="term" value="P:siderophore transmembrane transport"/>
    <property type="evidence" value="ECO:0007669"/>
    <property type="project" value="TreeGrafter"/>
</dbReference>
<organism evidence="11 12">
    <name type="scientific">Pararcticibacter amylolyticus</name>
    <dbReference type="NCBI Taxonomy" id="2173175"/>
    <lineage>
        <taxon>Bacteria</taxon>
        <taxon>Pseudomonadati</taxon>
        <taxon>Bacteroidota</taxon>
        <taxon>Sphingobacteriia</taxon>
        <taxon>Sphingobacteriales</taxon>
        <taxon>Sphingobacteriaceae</taxon>
        <taxon>Pararcticibacter</taxon>
    </lineage>
</organism>
<dbReference type="Pfam" id="PF13715">
    <property type="entry name" value="CarbopepD_reg_2"/>
    <property type="match status" value="1"/>
</dbReference>
<keyword evidence="12" id="KW-1185">Reference proteome</keyword>
<evidence type="ECO:0000256" key="7">
    <source>
        <dbReference type="ARBA" id="ARBA00023237"/>
    </source>
</evidence>
<dbReference type="Proteomes" id="UP000245647">
    <property type="component" value="Unassembled WGS sequence"/>
</dbReference>
<dbReference type="InterPro" id="IPR036942">
    <property type="entry name" value="Beta-barrel_TonB_sf"/>
</dbReference>
<keyword evidence="3 8" id="KW-1134">Transmembrane beta strand</keyword>
<dbReference type="GO" id="GO:0009279">
    <property type="term" value="C:cell outer membrane"/>
    <property type="evidence" value="ECO:0007669"/>
    <property type="project" value="UniProtKB-SubCell"/>
</dbReference>
<dbReference type="OrthoDB" id="9768177at2"/>
<dbReference type="InterPro" id="IPR023996">
    <property type="entry name" value="TonB-dep_OMP_SusC/RagA"/>
</dbReference>
<dbReference type="NCBIfam" id="TIGR04056">
    <property type="entry name" value="OMP_RagA_SusC"/>
    <property type="match status" value="1"/>
</dbReference>
<accession>A0A2U2PLA5</accession>
<dbReference type="SUPFAM" id="SSF49464">
    <property type="entry name" value="Carboxypeptidase regulatory domain-like"/>
    <property type="match status" value="1"/>
</dbReference>
<dbReference type="SUPFAM" id="SSF56935">
    <property type="entry name" value="Porins"/>
    <property type="match status" value="1"/>
</dbReference>
<dbReference type="EMBL" id="QEAS01000002">
    <property type="protein sequence ID" value="PWG81949.1"/>
    <property type="molecule type" value="Genomic_DNA"/>
</dbReference>
<evidence type="ECO:0000256" key="6">
    <source>
        <dbReference type="ARBA" id="ARBA00023136"/>
    </source>
</evidence>
<evidence type="ECO:0000256" key="9">
    <source>
        <dbReference type="SAM" id="SignalP"/>
    </source>
</evidence>
<keyword evidence="5 9" id="KW-0732">Signal</keyword>
<dbReference type="GO" id="GO:0015344">
    <property type="term" value="F:siderophore uptake transmembrane transporter activity"/>
    <property type="evidence" value="ECO:0007669"/>
    <property type="project" value="TreeGrafter"/>
</dbReference>
<keyword evidence="4 8" id="KW-0812">Transmembrane</keyword>
<comment type="subcellular location">
    <subcellularLocation>
        <location evidence="1 8">Cell outer membrane</location>
        <topology evidence="1 8">Multi-pass membrane protein</topology>
    </subcellularLocation>
</comment>
<proteinExistence type="inferred from homology"/>
<evidence type="ECO:0000256" key="2">
    <source>
        <dbReference type="ARBA" id="ARBA00022448"/>
    </source>
</evidence>
<evidence type="ECO:0000256" key="1">
    <source>
        <dbReference type="ARBA" id="ARBA00004571"/>
    </source>
</evidence>
<evidence type="ECO:0000256" key="4">
    <source>
        <dbReference type="ARBA" id="ARBA00022692"/>
    </source>
</evidence>
<comment type="caution">
    <text evidence="11">The sequence shown here is derived from an EMBL/GenBank/DDBJ whole genome shotgun (WGS) entry which is preliminary data.</text>
</comment>
<dbReference type="PANTHER" id="PTHR30069:SF29">
    <property type="entry name" value="HEMOGLOBIN AND HEMOGLOBIN-HAPTOGLOBIN-BINDING PROTEIN 1-RELATED"/>
    <property type="match status" value="1"/>
</dbReference>
<dbReference type="Pfam" id="PF07715">
    <property type="entry name" value="Plug"/>
    <property type="match status" value="1"/>
</dbReference>
<dbReference type="InterPro" id="IPR012910">
    <property type="entry name" value="Plug_dom"/>
</dbReference>
<dbReference type="RefSeq" id="WP_109414227.1">
    <property type="nucleotide sequence ID" value="NZ_QEAS01000002.1"/>
</dbReference>
<feature type="chain" id="PRO_5015420859" evidence="9">
    <location>
        <begin position="28"/>
        <end position="1077"/>
    </location>
</feature>
<feature type="signal peptide" evidence="9">
    <location>
        <begin position="1"/>
        <end position="27"/>
    </location>
</feature>
<comment type="similarity">
    <text evidence="8">Belongs to the TonB-dependent receptor family.</text>
</comment>
<dbReference type="NCBIfam" id="TIGR04057">
    <property type="entry name" value="SusC_RagA_signa"/>
    <property type="match status" value="1"/>
</dbReference>
<keyword evidence="6 8" id="KW-0472">Membrane</keyword>
<evidence type="ECO:0000313" key="11">
    <source>
        <dbReference type="EMBL" id="PWG81949.1"/>
    </source>
</evidence>
<evidence type="ECO:0000256" key="8">
    <source>
        <dbReference type="PROSITE-ProRule" id="PRU01360"/>
    </source>
</evidence>
<evidence type="ECO:0000256" key="5">
    <source>
        <dbReference type="ARBA" id="ARBA00022729"/>
    </source>
</evidence>
<dbReference type="AlphaFoldDB" id="A0A2U2PLA5"/>
<dbReference type="Gene3D" id="2.40.170.20">
    <property type="entry name" value="TonB-dependent receptor, beta-barrel domain"/>
    <property type="match status" value="1"/>
</dbReference>
<protein>
    <submittedName>
        <fullName evidence="11">SusC/RagA family TonB-linked outer membrane protein</fullName>
    </submittedName>
</protein>
<evidence type="ECO:0000313" key="12">
    <source>
        <dbReference type="Proteomes" id="UP000245647"/>
    </source>
</evidence>
<sequence length="1077" mass="117756">MNRNFNSKNLCLIAFLLLYFQHVSTRAQQSGQVFVISGLVTDMSGVKLPGVSVLNKKSRQTAVTNTQGGYSIRAANGDSILYKYIGFEDVVVIADAGRKSVQVRLKETSETLKDVVVTALNIKRSQRELGYAVSEVSGESLNKAKETNVMNSLAGKVAGLVINSTAGGPAGSSRVVLRGATSITGNNQPLYVIDGIPMDNSNYGQVGTDVYGGGVDMGDAISAINPDDVESISVLKGPAATALYGSLAGNGVILITTKKGTNNKELGIDFSSTNTVEKQLTEYDDVQYLYGQGRNGLLPVDQASAFNSLFVNFGPRLDPNISFVNFDGVSRPYALVKDNINGFFRTGSSFNNTIALSSSTDKSSFRFSAADLRYNDIVPESDIRRNTYTFSGRSKFGEKLSLDVRASYMDEKVHNRAGLGDSPSNVGWAFNGLANNVDQELFKTYYKTDQGDYVDWGGGQYRINPYWVVREMYNETDKDRLTGSFNATYQFSESFSLNAKAATDITYLDYESFRPRTTPGAPGGQLDQVNQRYTTNQVEAIASYTKKISSDLNLSARVGGSINNRIRRGTTSAFSNMIVLDAISPTSYLDKVVVENDIPRRINSLYGLVNLGFRNYLFLDATVRRDQSSTLPENNNTYTYPSLSGSFVFSDAFKIGNDILSFGKIRASVAEVGNDTDPFLLDLYYSLNQLPFNGSLNGKISSKVIPPADLKPTRTRSFELGTNLRFFKNKINFDATYYHSKSRDQINIVPSALTSGFPQQLINAGEISNRGVELLVSASPLSSNSKIKWDVSFNFARNVSKIESLSDRVGQYLTLSEARWAGLRVVAKPGEQYGTMMGYDFMRDPDGNVILNSASLLPVIDPEMKVLGKGVFDWTGGFTNRISYGNFSLNAAFDMKFGADIFSMTNLFLHARGSATATLEGRDEWIQSEKDRVAAGQTPAQWQGDGKVRGFVPQGVVNTGTAANPVYTPNTRAMDPTLYWSAFAADGSNIATPFVYKASYVKVRELTFTYTLSQGLSRSLGLKGASLGLVARNPFIVYKDVPNVDPDSNYNNSNGQGLEYGSLPTRRGWGLNLNVKL</sequence>
<reference evidence="11 12" key="1">
    <citation type="submission" date="2018-04" db="EMBL/GenBank/DDBJ databases">
        <title>Pedobacter chongqingensis sp. nov., isolated from a rottenly hemp rope.</title>
        <authorList>
            <person name="Cai Y."/>
        </authorList>
    </citation>
    <scope>NUCLEOTIDE SEQUENCE [LARGE SCALE GENOMIC DNA]</scope>
    <source>
        <strain evidence="11 12">FJ4-8</strain>
    </source>
</reference>
<name>A0A2U2PLA5_9SPHI</name>
<dbReference type="Gene3D" id="2.170.130.10">
    <property type="entry name" value="TonB-dependent receptor, plug domain"/>
    <property type="match status" value="1"/>
</dbReference>